<evidence type="ECO:0000313" key="1">
    <source>
        <dbReference type="EMBL" id="SFZ80012.1"/>
    </source>
</evidence>
<dbReference type="EMBL" id="LT634361">
    <property type="protein sequence ID" value="SFZ80012.1"/>
    <property type="molecule type" value="Genomic_DNA"/>
</dbReference>
<gene>
    <name evidence="1" type="ORF">MARIT_0091</name>
</gene>
<dbReference type="KEGG" id="tmar:MARIT_0091"/>
<dbReference type="Proteomes" id="UP000231564">
    <property type="component" value="Chromosome MARIT"/>
</dbReference>
<dbReference type="GeneID" id="47721702"/>
<name>A0A2H1E6A9_9FLAO</name>
<organism evidence="1 2">
    <name type="scientific">Tenacibaculum maritimum NCIMB 2154</name>
    <dbReference type="NCBI Taxonomy" id="1349785"/>
    <lineage>
        <taxon>Bacteria</taxon>
        <taxon>Pseudomonadati</taxon>
        <taxon>Bacteroidota</taxon>
        <taxon>Flavobacteriia</taxon>
        <taxon>Flavobacteriales</taxon>
        <taxon>Flavobacteriaceae</taxon>
        <taxon>Tenacibaculum</taxon>
    </lineage>
</organism>
<accession>A0A2H1E6A9</accession>
<dbReference type="RefSeq" id="WP_100210495.1">
    <property type="nucleotide sequence ID" value="NZ_CP138495.1"/>
</dbReference>
<proteinExistence type="predicted"/>
<sequence length="70" mass="8235">MKNKVIILLLTIMLFSRNSDDNRITELQEKSFTVQLVTINSTVNIYELATFEKKIAHLAKFFNIKQLIQY</sequence>
<reference evidence="1 2" key="1">
    <citation type="submission" date="2016-11" db="EMBL/GenBank/DDBJ databases">
        <authorList>
            <person name="Jaros S."/>
            <person name="Januszkiewicz K."/>
            <person name="Wedrychowicz H."/>
        </authorList>
    </citation>
    <scope>NUCLEOTIDE SEQUENCE [LARGE SCALE GENOMIC DNA]</scope>
    <source>
        <strain evidence="1">NCIMB 2154T</strain>
    </source>
</reference>
<evidence type="ECO:0000313" key="2">
    <source>
        <dbReference type="Proteomes" id="UP000231564"/>
    </source>
</evidence>
<protein>
    <submittedName>
        <fullName evidence="1">Uncharacterized protein</fullName>
    </submittedName>
</protein>
<keyword evidence="2" id="KW-1185">Reference proteome</keyword>
<dbReference type="AlphaFoldDB" id="A0A2H1E6A9"/>